<feature type="region of interest" description="Disordered" evidence="1">
    <location>
        <begin position="47"/>
        <end position="81"/>
    </location>
</feature>
<dbReference type="InterPro" id="IPR009683">
    <property type="entry name" value="Extensin-like_C"/>
</dbReference>
<reference evidence="3" key="1">
    <citation type="journal article" date="2015" name="Nature">
        <title>Complex archaea that bridge the gap between prokaryotes and eukaryotes.</title>
        <authorList>
            <person name="Spang A."/>
            <person name="Saw J.H."/>
            <person name="Jorgensen S.L."/>
            <person name="Zaremba-Niedzwiedzka K."/>
            <person name="Martijn J."/>
            <person name="Lind A.E."/>
            <person name="van Eijk R."/>
            <person name="Schleper C."/>
            <person name="Guy L."/>
            <person name="Ettema T.J."/>
        </authorList>
    </citation>
    <scope>NUCLEOTIDE SEQUENCE</scope>
</reference>
<dbReference type="Pfam" id="PF06904">
    <property type="entry name" value="Extensin-like_C"/>
    <property type="match status" value="1"/>
</dbReference>
<dbReference type="AlphaFoldDB" id="A0A0F8WBK0"/>
<feature type="non-terminal residue" evidence="3">
    <location>
        <position position="174"/>
    </location>
</feature>
<feature type="domain" description="Extensin-like C-terminal" evidence="2">
    <location>
        <begin position="111"/>
        <end position="174"/>
    </location>
</feature>
<dbReference type="EMBL" id="LAZR01066233">
    <property type="protein sequence ID" value="KKK53978.1"/>
    <property type="molecule type" value="Genomic_DNA"/>
</dbReference>
<name>A0A0F8WBK0_9ZZZZ</name>
<sequence>MKGWAVLSLIVLGQMALAAGPDRSQRPVPRDNGGTLPVIVVPSGAIEQPKRDPAARAAAEGGQGMKSSLRPSLRSRKAEKAARARQQMRAKGAVCGDLAIQGAQVGRVPGKISGCGIENAVKIRSVSGIKLSNSAVMDCTTAKALDTWVRQSAVPALAGQGGGLKQLRVAEHYA</sequence>
<proteinExistence type="predicted"/>
<evidence type="ECO:0000259" key="2">
    <source>
        <dbReference type="Pfam" id="PF06904"/>
    </source>
</evidence>
<gene>
    <name evidence="3" type="ORF">LCGC14_3089370</name>
</gene>
<organism evidence="3">
    <name type="scientific">marine sediment metagenome</name>
    <dbReference type="NCBI Taxonomy" id="412755"/>
    <lineage>
        <taxon>unclassified sequences</taxon>
        <taxon>metagenomes</taxon>
        <taxon>ecological metagenomes</taxon>
    </lineage>
</organism>
<accession>A0A0F8WBK0</accession>
<evidence type="ECO:0000256" key="1">
    <source>
        <dbReference type="SAM" id="MobiDB-lite"/>
    </source>
</evidence>
<comment type="caution">
    <text evidence="3">The sequence shown here is derived from an EMBL/GenBank/DDBJ whole genome shotgun (WGS) entry which is preliminary data.</text>
</comment>
<protein>
    <recommendedName>
        <fullName evidence="2">Extensin-like C-terminal domain-containing protein</fullName>
    </recommendedName>
</protein>
<evidence type="ECO:0000313" key="3">
    <source>
        <dbReference type="EMBL" id="KKK53978.1"/>
    </source>
</evidence>